<feature type="region of interest" description="Disordered" evidence="1">
    <location>
        <begin position="1173"/>
        <end position="1217"/>
    </location>
</feature>
<reference evidence="4" key="1">
    <citation type="submission" date="2020-11" db="EMBL/GenBank/DDBJ databases">
        <authorList>
            <consortium name="DOE Joint Genome Institute"/>
            <person name="Ahrendt S."/>
            <person name="Riley R."/>
            <person name="Andreopoulos W."/>
            <person name="Labutti K."/>
            <person name="Pangilinan J."/>
            <person name="Ruiz-Duenas F.J."/>
            <person name="Barrasa J.M."/>
            <person name="Sanchez-Garcia M."/>
            <person name="Camarero S."/>
            <person name="Miyauchi S."/>
            <person name="Serrano A."/>
            <person name="Linde D."/>
            <person name="Babiker R."/>
            <person name="Drula E."/>
            <person name="Ayuso-Fernandez I."/>
            <person name="Pacheco R."/>
            <person name="Padilla G."/>
            <person name="Ferreira P."/>
            <person name="Barriuso J."/>
            <person name="Kellner H."/>
            <person name="Castanera R."/>
            <person name="Alfaro M."/>
            <person name="Ramirez L."/>
            <person name="Pisabarro A.G."/>
            <person name="Kuo A."/>
            <person name="Tritt A."/>
            <person name="Lipzen A."/>
            <person name="He G."/>
            <person name="Yan M."/>
            <person name="Ng V."/>
            <person name="Cullen D."/>
            <person name="Martin F."/>
            <person name="Rosso M.-N."/>
            <person name="Henrissat B."/>
            <person name="Hibbett D."/>
            <person name="Martinez A.T."/>
            <person name="Grigoriev I.V."/>
        </authorList>
    </citation>
    <scope>NUCLEOTIDE SEQUENCE</scope>
    <source>
        <strain evidence="4">CIRM-BRFM 674</strain>
    </source>
</reference>
<keyword evidence="5" id="KW-1185">Reference proteome</keyword>
<evidence type="ECO:0000256" key="1">
    <source>
        <dbReference type="SAM" id="MobiDB-lite"/>
    </source>
</evidence>
<dbReference type="InterPro" id="IPR029636">
    <property type="entry name" value="Csf1"/>
</dbReference>
<feature type="transmembrane region" description="Helical" evidence="2">
    <location>
        <begin position="7"/>
        <end position="26"/>
    </location>
</feature>
<dbReference type="EMBL" id="MU155319">
    <property type="protein sequence ID" value="KAF9475774.1"/>
    <property type="molecule type" value="Genomic_DNA"/>
</dbReference>
<keyword evidence="2" id="KW-0472">Membrane</keyword>
<dbReference type="InterPro" id="IPR048636">
    <property type="entry name" value="Csf1_N"/>
</dbReference>
<evidence type="ECO:0000256" key="2">
    <source>
        <dbReference type="SAM" id="Phobius"/>
    </source>
</evidence>
<accession>A0A9P5YUN7</accession>
<keyword evidence="2" id="KW-0812">Transmembrane</keyword>
<proteinExistence type="predicted"/>
<feature type="compositionally biased region" description="Acidic residues" evidence="1">
    <location>
        <begin position="1194"/>
        <end position="1213"/>
    </location>
</feature>
<evidence type="ECO:0000313" key="4">
    <source>
        <dbReference type="EMBL" id="KAF9475774.1"/>
    </source>
</evidence>
<evidence type="ECO:0000259" key="3">
    <source>
        <dbReference type="Pfam" id="PF21678"/>
    </source>
</evidence>
<dbReference type="Pfam" id="PF21678">
    <property type="entry name" value="Csf1_N"/>
    <property type="match status" value="1"/>
</dbReference>
<feature type="domain" description="Csf1 N-terminal" evidence="3">
    <location>
        <begin position="20"/>
        <end position="790"/>
    </location>
</feature>
<evidence type="ECO:0000313" key="5">
    <source>
        <dbReference type="Proteomes" id="UP000807469"/>
    </source>
</evidence>
<dbReference type="GO" id="GO:0006113">
    <property type="term" value="P:fermentation"/>
    <property type="evidence" value="ECO:0007669"/>
    <property type="project" value="InterPro"/>
</dbReference>
<feature type="compositionally biased region" description="Polar residues" evidence="1">
    <location>
        <begin position="3144"/>
        <end position="3153"/>
    </location>
</feature>
<dbReference type="GO" id="GO:0016020">
    <property type="term" value="C:membrane"/>
    <property type="evidence" value="ECO:0007669"/>
    <property type="project" value="InterPro"/>
</dbReference>
<comment type="caution">
    <text evidence="4">The sequence shown here is derived from an EMBL/GenBank/DDBJ whole genome shotgun (WGS) entry which is preliminary data.</text>
</comment>
<feature type="region of interest" description="Disordered" evidence="1">
    <location>
        <begin position="3130"/>
        <end position="3157"/>
    </location>
</feature>
<name>A0A9P5YUN7_9AGAR</name>
<keyword evidence="2" id="KW-1133">Transmembrane helix</keyword>
<dbReference type="PANTHER" id="PTHR32085:SF3">
    <property type="entry name" value="PROTEIN CSF1"/>
    <property type="match status" value="1"/>
</dbReference>
<gene>
    <name evidence="4" type="ORF">BDN70DRAFT_996181</name>
</gene>
<dbReference type="OrthoDB" id="10051416at2759"/>
<organism evidence="4 5">
    <name type="scientific">Pholiota conissans</name>
    <dbReference type="NCBI Taxonomy" id="109636"/>
    <lineage>
        <taxon>Eukaryota</taxon>
        <taxon>Fungi</taxon>
        <taxon>Dikarya</taxon>
        <taxon>Basidiomycota</taxon>
        <taxon>Agaricomycotina</taxon>
        <taxon>Agaricomycetes</taxon>
        <taxon>Agaricomycetidae</taxon>
        <taxon>Agaricales</taxon>
        <taxon>Agaricineae</taxon>
        <taxon>Strophariaceae</taxon>
        <taxon>Pholiota</taxon>
    </lineage>
</organism>
<sequence length="3312" mass="372366">MVEFNRLLLVACISVVVALILYFFYWNRFLGFIIGQTIRVLLWNQDGSSLWVEIGSIHFSLLTGRILLKDIRYHSSNQTIKIVTGQIQWRYWTRYPTTEEEIDSIRGDDTKSSARLLSCRIQLSLRGLEWFVYNRTASYDNIVDQIEKMNRPNSRSSSHRRFFQRFSRQDNQSPYNPPSLVRSAFHVPATFRKGFAWFRGQLPTLDPKDLLPLGIHVQTGAIILGNPSTPTLLVAEFQDALGTYGITASRSKYDLYKQILGLKLQNTLFHLVQNDDYVDPMASLGSLVHTGIKRHLTSRIPSTYQSHRVFMKLWRQFGLYKLITEYFTTRRSQRAAHHPSTSFLLFHKQKKIVDEDTPIGIDFSTFEYAIERRILEAPSLELTYYVDAVGEVPADPVDPRYAGGGIHDIGNGDTSPEWGFDLVVYGGTLRYGPWADRQRAELQRAFFPPTYRDSEVTPRLKVGDKRMWTSLQVFIELRDETCMYVPFRESSKDWQWDGITPIPQRPRRREAATINVVVGDRSSINYIMPMVIGPSGYESTLEVHLDTVAITSSLNDIKLISSESSRVRCELPSSLRWDAERTWLIALYLRQPVLYLLRDHINMFTDLGKDWVSGPPTDYQKFIPMIYLFRLEMHHFELNCYANDQNIVDKPLVREENALVTLKGPHLKSLTTIPLSEFRPEMTSISFDVVANDLVVNISLPRWNTHASHMPSDGVSLLRTVSFSLEGSYLYFATVHQENVEQLRLDFTLNDAIFHAYGWSIRYLMVLRDNFLGSFTHFQTLAEYLDKRTRKLPIGDPVQLKYRPGKANMFEVALMLRATGIKVTLPMVLIGPSNNTQSIPGANLTPEICNQVILKCPDIQLQLRMHDYCMEMALNTDIVMGVISQDDLEPSTAKRCIGTEILMIDGIDITANRLFGPQPRTATYICIWEIAIGKVKASLTAQEAQILVAAANSFIINFVDLLNAPAEEFMPVVDLDVTFYKITSQPIEILWKAGNAALVLNVPYGLKFDSNDLGARKYRKVTSLRIPNILASILLTTVAERNTWLQAAELAFDMYLDIYSSPLGYRSITRDQLAFVEEQDKITNRAKTMFSQLRQHTKVNLYSDRISHKNRVYIPQPTLPNLATRIPRPTETKRGPVYGTRAPSWRLSNVADLSDSDSEELISEVDRDARLARTRTSTPVARVPEDDVTLSSGDESDDADLTDGESTGDEWSDLNDSAHGPVTSSLMSFYSTISKRYVGNWFHGRQTWEEPPYTLIKNGTTVLNCESPESFNEIFVDSVPFELPEDVPKDENVTTFRARSTKAIRLSFNPLILPAVVTFEKDIKNIVLDPKMCIDALLARSITEATKKQSPRCIIVDLHWPHATVQVMHHISMLNGQPNVTNAMELIGSPSNLDILSVVTLSLDGFRLASISGEKLSSIRMSLQRAAVVLNTPIDKRSLSGQIKSNMLEVVLSSVSLRLSQRVLSTNFDGITLEIGHRGPGLVAATGFALFNTGSAILQLGKSVSTHRTAIQRSMIANAMQTSEQQSLIDPLSTIQPSFLVQSGKPHRLRTDVTFRFLYHLQNCLLNLQDSTRPPDAFPANLDMEGFVAAVESRLASLDPDASNIGHLPSLKYLFLHKESKLRKTGGRSIRQFSVHCRNTTATILDPGGSSSSQLSIDDLGVSLHTKSCDLAQINFSNLYNTSQSSLRSKPVKTVQKLLLVVSFGDITLVVSPQLMHFAQHILRLQKQFSFDPTTNQKLGELADKFPTYSSKLYYLEAAGRIRRLRIQAAAENLILVMGINGLQTSSTMLLSSKQLIRSSQQSVLFDKIYLEARSPADLQKVTDLDILAALAFTDGRISAIHRLDSASKSNMKLVLVLESVRLHVPRSALRLYHFIGQWRAEYLPGMEAALKTLFTEYKSGPMSPTPSRQSSRSSIQLHGQINHFEIALQIMHGTWLSWEVHKTITYTQSSGSLMASQVHAFGLQIASITLNVSSKPDSGEVASSSRVKLVLPPLSLAGTSDESTVQALVLFEFIELKVKPSHWDTLLAVQQKFGQDFNDLVALIQKTRQDGTSQAKPHVPRSSDLRYEAHLKMRGFRVGLEGASSTVLLESQDINGGISNALGWSWDVGLSNLALSLAPRTSNRQKTSFNRNHRSAFVTIDFKFIGSTAETSSNKTLRLSVTKIHAVMQPSSIGEFGDFIDNLQVELVERQEQRALELATFKEKTQRILKTFDISTGEVPLEKRSLINDLVISVSIHKVAVAFPLTHDEELELPYHRSKESPSVRAFLFSIKSIEFETHKGETGQAIMQHLSFQFVSRFRQSSPEDFAAETHFTRNWLLYPEMKARLRSSSVGPSRKIWIKADVTGFILDIDSTISSYVFALIDVYRQGKERVERLSASAPRTPLTAAPSPEIAKPSVEKRYTAVPTSNIFSQLVFRSGKVRLYSGSASNQFKTKILSSNNFLDILDEQILALGAEVFNLPTVSVWGEYRATSAMQKVFKDAEQQPSLLMFNSTVYSSQNTLRPSLLPFLTELINHIELRMRKVSSRTPGPPPLISLPSNSSVAPKNEDIENVSSMQICFSLQIDKSKLELTCQPDVNVVAGLNWESGGFVVNVSPGARKVSFFGGVGGLTIGLKHGFLSDDCVKLDARNLTFSVALIKMESEAEHTVNSISIILETEFLGIVRFSRLQDILCFKAVWLDRIPIFNNQSAAEPKTPQLSVTTLPIDPSLPQKQNSFATVVLLRIRKVQLEIDLGQSITKIKLDLHQSVFRTKLTDDFKEVLLHIGDVTVVAQGNLSGYASVSSCVFQTIRRSEDMLQTGNGRSKLLELRLTSGTLTASLDSDHQQLLYYRAKPLEVEIFDDWSKIPRVEDETRPLQLSFTIKCAEIIAIVTVGTIPKLLSYLNKFKANLDSQRQGAARESQTFRVTRTPKPDNPLSTVAEAMLHSARSRFKEAESDLSFVIKQHMNLQLELLRLIVFPRSMRDLEIAQFIGQDVHARLDGLVGPDATATKRDLHLSFSSMVISKYTQSSHLIHLPLKQPDEQEQGHWLANMFKDATEATIVGLPSMKMHMISEELLENSTRVLVYNFYSKFIRREGMKAVEDIYITLNMSLYSWLTVLRKNLTREMEQVRATEDWRTSIGTVFNAMGSTGSQRKKKVPIPLSLTDSPRSSTLPSGAAVSVSPASARLGWMEQAKSPLSAREQLLSPPMLASPLSNLEFPTSKEEYQEQPAEGVVKRSTITYKPQNRHIERLTMRQLGEATPDVMHPFFMKKAGFNLEDSLPQYINEYAAMPLEEILEVLLKLYSQQLPTGSRKEKGHGDLEYMHNAHKHIN</sequence>
<dbReference type="PANTHER" id="PTHR32085">
    <property type="entry name" value="PROTEIN CSF1"/>
    <property type="match status" value="1"/>
</dbReference>
<protein>
    <recommendedName>
        <fullName evidence="3">Csf1 N-terminal domain-containing protein</fullName>
    </recommendedName>
</protein>
<dbReference type="Proteomes" id="UP000807469">
    <property type="component" value="Unassembled WGS sequence"/>
</dbReference>
<feature type="region of interest" description="Disordered" evidence="1">
    <location>
        <begin position="1120"/>
        <end position="1141"/>
    </location>
</feature>